<dbReference type="HOGENOM" id="CLU_2715143_0_0_0"/>
<dbReference type="Proteomes" id="UP000002019">
    <property type="component" value="Chromosome"/>
</dbReference>
<keyword evidence="2" id="KW-1185">Reference proteome</keyword>
<proteinExistence type="predicted"/>
<evidence type="ECO:0000313" key="1">
    <source>
        <dbReference type="EMBL" id="CAO81458.1"/>
    </source>
</evidence>
<gene>
    <name evidence="1" type="ordered locus">CLOAM1620</name>
</gene>
<dbReference type="KEGG" id="caci:CLOAM1620"/>
<accession>B0VG03</accession>
<sequence length="72" mass="8580">MARVESISKIKEYGQTGQIIEEQFIGFAIHLKNNETIEIKDKYHYSDWAEVKIRLSKLRDDIIAKWEKVQKK</sequence>
<name>B0VG03_CLOAI</name>
<dbReference type="EMBL" id="CU466930">
    <property type="protein sequence ID" value="CAO81458.1"/>
    <property type="molecule type" value="Genomic_DNA"/>
</dbReference>
<dbReference type="STRING" id="459349.CLOAM1620"/>
<reference evidence="1 2" key="1">
    <citation type="journal article" date="2008" name="J. Bacteriol.">
        <title>'Candidatus Cloacamonas acidaminovorans': genome sequence reconstruction provides a first glimpse of a new bacterial division.</title>
        <authorList>
            <person name="Pelletier E."/>
            <person name="Kreimeyer A."/>
            <person name="Bocs S."/>
            <person name="Rouy Z."/>
            <person name="Gyapay G."/>
            <person name="Chouari R."/>
            <person name="Riviere D."/>
            <person name="Ganesan A."/>
            <person name="Daegelen P."/>
            <person name="Sghir A."/>
            <person name="Cohen G.N."/>
            <person name="Medigue C."/>
            <person name="Weissenbach J."/>
            <person name="Le Paslier D."/>
        </authorList>
    </citation>
    <scope>NUCLEOTIDE SEQUENCE [LARGE SCALE GENOMIC DNA]</scope>
    <source>
        <strain evidence="2">Evry</strain>
    </source>
</reference>
<dbReference type="AlphaFoldDB" id="B0VG03"/>
<protein>
    <submittedName>
        <fullName evidence="1">Uncharacterized protein</fullName>
    </submittedName>
</protein>
<organism evidence="1 2">
    <name type="scientific">Cloacimonas acidaminovorans (strain Evry)</name>
    <dbReference type="NCBI Taxonomy" id="459349"/>
    <lineage>
        <taxon>Bacteria</taxon>
        <taxon>Pseudomonadati</taxon>
        <taxon>Candidatus Cloacimonadota</taxon>
        <taxon>Candidatus Cloacimonadia</taxon>
        <taxon>Candidatus Cloacimonadales</taxon>
        <taxon>Candidatus Cloacimonadaceae</taxon>
        <taxon>Candidatus Cloacimonas</taxon>
    </lineage>
</organism>
<evidence type="ECO:0000313" key="2">
    <source>
        <dbReference type="Proteomes" id="UP000002019"/>
    </source>
</evidence>